<dbReference type="PANTHER" id="PTHR12526">
    <property type="entry name" value="GLYCOSYLTRANSFERASE"/>
    <property type="match status" value="1"/>
</dbReference>
<organism evidence="2 3">
    <name type="scientific">Larkinella rosea</name>
    <dbReference type="NCBI Taxonomy" id="2025312"/>
    <lineage>
        <taxon>Bacteria</taxon>
        <taxon>Pseudomonadati</taxon>
        <taxon>Bacteroidota</taxon>
        <taxon>Cytophagia</taxon>
        <taxon>Cytophagales</taxon>
        <taxon>Spirosomataceae</taxon>
        <taxon>Larkinella</taxon>
    </lineage>
</organism>
<accession>A0A3P1BLQ4</accession>
<dbReference type="AlphaFoldDB" id="A0A3P1BLQ4"/>
<protein>
    <submittedName>
        <fullName evidence="2">Glycosyltransferase</fullName>
    </submittedName>
</protein>
<keyword evidence="3" id="KW-1185">Reference proteome</keyword>
<dbReference type="OrthoDB" id="9802525at2"/>
<evidence type="ECO:0000313" key="3">
    <source>
        <dbReference type="Proteomes" id="UP000271925"/>
    </source>
</evidence>
<dbReference type="Pfam" id="PF00534">
    <property type="entry name" value="Glycos_transf_1"/>
    <property type="match status" value="1"/>
</dbReference>
<feature type="domain" description="Glycosyl transferase family 1" evidence="1">
    <location>
        <begin position="215"/>
        <end position="373"/>
    </location>
</feature>
<dbReference type="EMBL" id="RQJO01000009">
    <property type="protein sequence ID" value="RRB02010.1"/>
    <property type="molecule type" value="Genomic_DNA"/>
</dbReference>
<dbReference type="SUPFAM" id="SSF53756">
    <property type="entry name" value="UDP-Glycosyltransferase/glycogen phosphorylase"/>
    <property type="match status" value="1"/>
</dbReference>
<dbReference type="InterPro" id="IPR001296">
    <property type="entry name" value="Glyco_trans_1"/>
</dbReference>
<evidence type="ECO:0000259" key="1">
    <source>
        <dbReference type="Pfam" id="PF00534"/>
    </source>
</evidence>
<gene>
    <name evidence="2" type="ORF">EHT25_16065</name>
</gene>
<name>A0A3P1BLQ4_9BACT</name>
<reference evidence="2 3" key="1">
    <citation type="submission" date="2018-11" db="EMBL/GenBank/DDBJ databases">
        <authorList>
            <person name="Zhou Z."/>
            <person name="Wang G."/>
        </authorList>
    </citation>
    <scope>NUCLEOTIDE SEQUENCE [LARGE SCALE GENOMIC DNA]</scope>
    <source>
        <strain evidence="2 3">KCTC52004</strain>
    </source>
</reference>
<dbReference type="CDD" id="cd03801">
    <property type="entry name" value="GT4_PimA-like"/>
    <property type="match status" value="1"/>
</dbReference>
<dbReference type="Proteomes" id="UP000271925">
    <property type="component" value="Unassembled WGS sequence"/>
</dbReference>
<proteinExistence type="predicted"/>
<comment type="caution">
    <text evidence="2">The sequence shown here is derived from an EMBL/GenBank/DDBJ whole genome shotgun (WGS) entry which is preliminary data.</text>
</comment>
<dbReference type="RefSeq" id="WP_124876174.1">
    <property type="nucleotide sequence ID" value="NZ_RQJO01000009.1"/>
</dbReference>
<dbReference type="GO" id="GO:0016757">
    <property type="term" value="F:glycosyltransferase activity"/>
    <property type="evidence" value="ECO:0007669"/>
    <property type="project" value="InterPro"/>
</dbReference>
<evidence type="ECO:0000313" key="2">
    <source>
        <dbReference type="EMBL" id="RRB02010.1"/>
    </source>
</evidence>
<dbReference type="Gene3D" id="3.40.50.2000">
    <property type="entry name" value="Glycogen Phosphorylase B"/>
    <property type="match status" value="2"/>
</dbReference>
<dbReference type="PANTHER" id="PTHR12526:SF584">
    <property type="entry name" value="GLYCOSYLTRANSFERASE"/>
    <property type="match status" value="1"/>
</dbReference>
<keyword evidence="2" id="KW-0808">Transferase</keyword>
<sequence length="413" mass="47483">MHVCFMMAGLPHYFTLVLNKLATDYSIEVSIIKPNKRSKSIGSGVHEETGNNRFQILDLEEYTTWYGKPFFRDIKAVLLEKKPDLLVVSWPYILHFAMSRSFWQWTRRQGIRLIYRDIPFNVPEWGKIREFYYGVGNQNEDFSLTQKKTLSGYLNTLALTLMRRIYMHRADAHVYYVDDAYRIAGSYGIPREKIFITANSPDTDELLAAFEQVRHEEPVLPPNPYRLIHVGRLVKWKRVDLIIEAIKRLQNRYPSIELVVVGYGPEEENWKKRAVDEGVENRVMFVGGVYDSVSLGRFLHASAIYVLGGMGGLSINDAMCFAKPVICSVADGTEKRLVREGYNGGYFENGNANSLTEKIDFLLADPERVKTFGDHSLQIIRDEVNIHTVLKEYVRAFEYVVGTKKDSVEKPAV</sequence>